<proteinExistence type="predicted"/>
<evidence type="ECO:0000256" key="1">
    <source>
        <dbReference type="SAM" id="SignalP"/>
    </source>
</evidence>
<dbReference type="PANTHER" id="PTHR40032">
    <property type="entry name" value="EXPORTED PROTEIN-RELATED"/>
    <property type="match status" value="1"/>
</dbReference>
<keyword evidence="3" id="KW-0614">Plasmid</keyword>
<gene>
    <name evidence="3" type="ORF">WDJ61_18530</name>
</gene>
<dbReference type="InterPro" id="IPR024301">
    <property type="entry name" value="Amidase_6"/>
</dbReference>
<dbReference type="Proteomes" id="UP001387364">
    <property type="component" value="Plasmid unnamed1"/>
</dbReference>
<evidence type="ECO:0000259" key="2">
    <source>
        <dbReference type="Pfam" id="PF12671"/>
    </source>
</evidence>
<organism evidence="3 4">
    <name type="scientific">Bacillus kandeliae</name>
    <dbReference type="NCBI Taxonomy" id="3129297"/>
    <lineage>
        <taxon>Bacteria</taxon>
        <taxon>Bacillati</taxon>
        <taxon>Bacillota</taxon>
        <taxon>Bacilli</taxon>
        <taxon>Bacillales</taxon>
        <taxon>Bacillaceae</taxon>
        <taxon>Bacillus</taxon>
    </lineage>
</organism>
<keyword evidence="1" id="KW-0732">Signal</keyword>
<dbReference type="Pfam" id="PF12671">
    <property type="entry name" value="Amidase_6"/>
    <property type="match status" value="1"/>
</dbReference>
<feature type="domain" description="Putative amidase" evidence="2">
    <location>
        <begin position="204"/>
        <end position="362"/>
    </location>
</feature>
<accession>A0ABZ2NB57</accession>
<dbReference type="RefSeq" id="WP_338754870.1">
    <property type="nucleotide sequence ID" value="NZ_CP147405.1"/>
</dbReference>
<name>A0ABZ2NB57_9BACI</name>
<dbReference type="EMBL" id="CP147405">
    <property type="protein sequence ID" value="WXB94978.1"/>
    <property type="molecule type" value="Genomic_DNA"/>
</dbReference>
<feature type="signal peptide" evidence="1">
    <location>
        <begin position="1"/>
        <end position="19"/>
    </location>
</feature>
<evidence type="ECO:0000313" key="4">
    <source>
        <dbReference type="Proteomes" id="UP001387364"/>
    </source>
</evidence>
<sequence length="372" mass="42137">MKKFLTAAAVFTMFVSAQGSVVMGAENEANQNKVKVIQIEDIDTYKTLPNGKIKEKGNALVKHKDAIKIINTYMKQNDINLKTDLDDPSYQEFVMSLGTQFESFNDEDMAKVVDFVKFMDVYENYDKNKKIGKFEDKLENNSELSEQETIELNELLPISPDADYTVEDPTVTDDSPATVTLAEDPYTEEGEEPEDASQAAANGYNKIKARDYAYKWWDGRNPMYDYYAAKKGCTVKQESCWNDCANFVSQALYNGGMKMKYGPSYTSTTSWNYGVVPAYSWGGAHNFYLHWKGRAGIAKYTSWLQTGDAINADYTKDGDIEHTAIITKNYGSAANQKYLTQHTEDKKELSTVKTWLNAGYRIYGYEIDKAKN</sequence>
<protein>
    <submittedName>
        <fullName evidence="3">Amidase domain-containing protein</fullName>
    </submittedName>
</protein>
<evidence type="ECO:0000313" key="3">
    <source>
        <dbReference type="EMBL" id="WXB94978.1"/>
    </source>
</evidence>
<keyword evidence="4" id="KW-1185">Reference proteome</keyword>
<dbReference type="PANTHER" id="PTHR40032:SF1">
    <property type="entry name" value="EXPORTED PROTEIN"/>
    <property type="match status" value="1"/>
</dbReference>
<feature type="chain" id="PRO_5046921459" evidence="1">
    <location>
        <begin position="20"/>
        <end position="372"/>
    </location>
</feature>
<geneLocation type="plasmid" evidence="3 4">
    <name>unnamed1</name>
</geneLocation>
<reference evidence="3 4" key="1">
    <citation type="submission" date="2024-02" db="EMBL/GenBank/DDBJ databases">
        <title>Seven novel Bacillus-like species.</title>
        <authorList>
            <person name="Liu G."/>
        </authorList>
    </citation>
    <scope>NUCLEOTIDE SEQUENCE [LARGE SCALE GENOMIC DNA]</scope>
    <source>
        <strain evidence="3 4">FJAT-52991</strain>
        <plasmid evidence="3 4">unnamed1</plasmid>
    </source>
</reference>